<dbReference type="Pfam" id="PF03963">
    <property type="entry name" value="FlgD"/>
    <property type="match status" value="1"/>
</dbReference>
<evidence type="ECO:0000256" key="1">
    <source>
        <dbReference type="ARBA" id="ARBA00010577"/>
    </source>
</evidence>
<dbReference type="AlphaFoldDB" id="A0AAW3P7U2"/>
<feature type="domain" description="FlgD/Vpr Ig-like" evidence="7">
    <location>
        <begin position="113"/>
        <end position="176"/>
    </location>
</feature>
<sequence>MSNTIQPRSGDSSPVTGPNNNPPPNVNGQGSTTDIFAKLLTAQIQNQNPLEPSDPAQFVAQLMQMQQTEALNNVAALTANNAALMESMLVVSLGSQVGSQVMARTESLELDNDTVHGRFTLADAASDVSVVLTDEAGNAHRISLGEQAKGDVKFDIDPEKLGLGPGKYKIKVETDAGKPPAVEIAGVLENVRLGADGKVILRVAGIGEVDTGSISSFLGREPSNQTRKEST</sequence>
<dbReference type="Pfam" id="PF13860">
    <property type="entry name" value="FlgD_ig"/>
    <property type="match status" value="1"/>
</dbReference>
<dbReference type="Gene3D" id="2.30.30.910">
    <property type="match status" value="1"/>
</dbReference>
<reference evidence="8 9" key="1">
    <citation type="submission" date="2015-11" db="EMBL/GenBank/DDBJ databases">
        <title>Expanding the genomic diversity of Burkholderia species for the development of highly accurate diagnostics.</title>
        <authorList>
            <person name="Sahl J."/>
            <person name="Keim P."/>
            <person name="Wagner D."/>
        </authorList>
    </citation>
    <scope>NUCLEOTIDE SEQUENCE [LARGE SCALE GENOMIC DNA]</scope>
    <source>
        <strain evidence="8 9">MSMB378WGS</strain>
    </source>
</reference>
<evidence type="ECO:0000256" key="3">
    <source>
        <dbReference type="ARBA" id="ARBA00022795"/>
    </source>
</evidence>
<feature type="region of interest" description="Disordered" evidence="6">
    <location>
        <begin position="1"/>
        <end position="32"/>
    </location>
</feature>
<dbReference type="Proteomes" id="UP000063236">
    <property type="component" value="Unassembled WGS sequence"/>
</dbReference>
<evidence type="ECO:0000256" key="6">
    <source>
        <dbReference type="SAM" id="MobiDB-lite"/>
    </source>
</evidence>
<evidence type="ECO:0000256" key="2">
    <source>
        <dbReference type="ARBA" id="ARBA00016013"/>
    </source>
</evidence>
<dbReference type="GO" id="GO:0044781">
    <property type="term" value="P:bacterial-type flagellum organization"/>
    <property type="evidence" value="ECO:0007669"/>
    <property type="project" value="UniProtKB-UniRule"/>
</dbReference>
<evidence type="ECO:0000256" key="5">
    <source>
        <dbReference type="RuleBase" id="RU362076"/>
    </source>
</evidence>
<name>A0AAW3P7U2_9BURK</name>
<dbReference type="EMBL" id="LPJV01000062">
    <property type="protein sequence ID" value="KWF45116.1"/>
    <property type="molecule type" value="Genomic_DNA"/>
</dbReference>
<proteinExistence type="inferred from homology"/>
<dbReference type="InterPro" id="IPR005648">
    <property type="entry name" value="FlgD"/>
</dbReference>
<dbReference type="InterPro" id="IPR025965">
    <property type="entry name" value="FlgD/Vpr_Ig-like"/>
</dbReference>
<feature type="compositionally biased region" description="Polar residues" evidence="6">
    <location>
        <begin position="1"/>
        <end position="13"/>
    </location>
</feature>
<keyword evidence="8" id="KW-0969">Cilium</keyword>
<keyword evidence="8" id="KW-0966">Cell projection</keyword>
<evidence type="ECO:0000313" key="8">
    <source>
        <dbReference type="EMBL" id="KWF45116.1"/>
    </source>
</evidence>
<keyword evidence="8" id="KW-0282">Flagellum</keyword>
<evidence type="ECO:0000256" key="4">
    <source>
        <dbReference type="ARBA" id="ARBA00024746"/>
    </source>
</evidence>
<comment type="similarity">
    <text evidence="1 5">Belongs to the FlgD family.</text>
</comment>
<evidence type="ECO:0000313" key="9">
    <source>
        <dbReference type="Proteomes" id="UP000063236"/>
    </source>
</evidence>
<protein>
    <recommendedName>
        <fullName evidence="2 5">Basal-body rod modification protein FlgD</fullName>
    </recommendedName>
</protein>
<comment type="function">
    <text evidence="4 5">Required for flagellar hook formation. May act as a scaffolding protein.</text>
</comment>
<gene>
    <name evidence="8" type="ORF">WL88_28990</name>
</gene>
<evidence type="ECO:0000259" key="7">
    <source>
        <dbReference type="Pfam" id="PF13860"/>
    </source>
</evidence>
<keyword evidence="3 5" id="KW-1005">Bacterial flagellum biogenesis</keyword>
<accession>A0AAW3P7U2</accession>
<dbReference type="Gene3D" id="2.60.40.4070">
    <property type="match status" value="1"/>
</dbReference>
<organism evidence="8 9">
    <name type="scientific">Burkholderia diffusa</name>
    <dbReference type="NCBI Taxonomy" id="488732"/>
    <lineage>
        <taxon>Bacteria</taxon>
        <taxon>Pseudomonadati</taxon>
        <taxon>Pseudomonadota</taxon>
        <taxon>Betaproteobacteria</taxon>
        <taxon>Burkholderiales</taxon>
        <taxon>Burkholderiaceae</taxon>
        <taxon>Burkholderia</taxon>
        <taxon>Burkholderia cepacia complex</taxon>
    </lineage>
</organism>
<dbReference type="RefSeq" id="WP_059511250.1">
    <property type="nucleotide sequence ID" value="NZ_LOYB01000046.1"/>
</dbReference>
<comment type="caution">
    <text evidence="8">The sequence shown here is derived from an EMBL/GenBank/DDBJ whole genome shotgun (WGS) entry which is preliminary data.</text>
</comment>